<dbReference type="EMBL" id="CP014323">
    <property type="protein sequence ID" value="AMJ96911.1"/>
    <property type="molecule type" value="Genomic_DNA"/>
</dbReference>
<dbReference type="InterPro" id="IPR014942">
    <property type="entry name" value="AbiEii"/>
</dbReference>
<organism evidence="1 2">
    <name type="scientific">Alteromonas macleodii</name>
    <name type="common">Pseudoalteromonas macleodii</name>
    <dbReference type="NCBI Taxonomy" id="28108"/>
    <lineage>
        <taxon>Bacteria</taxon>
        <taxon>Pseudomonadati</taxon>
        <taxon>Pseudomonadota</taxon>
        <taxon>Gammaproteobacteria</taxon>
        <taxon>Alteromonadales</taxon>
        <taxon>Alteromonadaceae</taxon>
        <taxon>Alteromonas/Salinimonas group</taxon>
        <taxon>Alteromonas</taxon>
    </lineage>
</organism>
<name>A0A126PV74_ALTMA</name>
<evidence type="ECO:0008006" key="3">
    <source>
        <dbReference type="Google" id="ProtNLM"/>
    </source>
</evidence>
<gene>
    <name evidence="1" type="ORF">AVL55_01190</name>
</gene>
<reference evidence="1 2" key="1">
    <citation type="submission" date="2015-12" db="EMBL/GenBank/DDBJ databases">
        <authorList>
            <person name="Shamseldin A."/>
            <person name="Moawad H."/>
            <person name="Abd El-Rahim W.M."/>
            <person name="Sadowsky M.J."/>
        </authorList>
    </citation>
    <scope>NUCLEOTIDE SEQUENCE [LARGE SCALE GENOMIC DNA]</scope>
    <source>
        <strain evidence="1 2">D7</strain>
    </source>
</reference>
<sequence>MYRRARHNAIHEALLQFDKAFLLDNKVLFGGGTRIAMELDEFRESVDIDFVCPSIESYRAVRSAVSSSSFGDLVSGELELIREIRADRYGVRTAIKVNDTPIKLEFISFSDYRLSMAETTSLPVPALDQDSCYITKLLALADRYAFPDKKDFIDLLTMQRKWGAPSQKAWAEVKRHYGEAPFKTLHKQLDTFLANPGPILSAAAKLDITDEATLENLHQSAGEWIVKLKHDLEDNHQLTDGPNLG</sequence>
<proteinExistence type="predicted"/>
<dbReference type="Pfam" id="PF08843">
    <property type="entry name" value="AbiEii"/>
    <property type="match status" value="1"/>
</dbReference>
<accession>A0A126PV74</accession>
<evidence type="ECO:0000313" key="1">
    <source>
        <dbReference type="EMBL" id="AMJ96911.1"/>
    </source>
</evidence>
<protein>
    <recommendedName>
        <fullName evidence="3">Nucleotidyl transferase AbiEii toxin</fullName>
    </recommendedName>
</protein>
<dbReference type="OrthoDB" id="5508069at2"/>
<dbReference type="Proteomes" id="UP000063991">
    <property type="component" value="Chromosome"/>
</dbReference>
<dbReference type="AlphaFoldDB" id="A0A126PV74"/>
<evidence type="ECO:0000313" key="2">
    <source>
        <dbReference type="Proteomes" id="UP000063991"/>
    </source>
</evidence>